<proteinExistence type="predicted"/>
<feature type="compositionally biased region" description="Basic and acidic residues" evidence="1">
    <location>
        <begin position="76"/>
        <end position="95"/>
    </location>
</feature>
<keyword evidence="3" id="KW-1185">Reference proteome</keyword>
<evidence type="ECO:0000256" key="1">
    <source>
        <dbReference type="SAM" id="MobiDB-lite"/>
    </source>
</evidence>
<accession>B4GDQ7</accession>
<evidence type="ECO:0000313" key="2">
    <source>
        <dbReference type="EMBL" id="EDW34568.1"/>
    </source>
</evidence>
<feature type="region of interest" description="Disordered" evidence="1">
    <location>
        <begin position="65"/>
        <end position="106"/>
    </location>
</feature>
<gene>
    <name evidence="2" type="primary">Dper\GL22320</name>
    <name evidence="2" type="ORF">Dper_GL22320</name>
</gene>
<dbReference type="EMBL" id="CH479182">
    <property type="protein sequence ID" value="EDW34568.1"/>
    <property type="molecule type" value="Genomic_DNA"/>
</dbReference>
<dbReference type="HOGENOM" id="CLU_1588214_0_0_1"/>
<name>B4GDQ7_DROPE</name>
<organism evidence="3">
    <name type="scientific">Drosophila persimilis</name>
    <name type="common">Fruit fly</name>
    <dbReference type="NCBI Taxonomy" id="7234"/>
    <lineage>
        <taxon>Eukaryota</taxon>
        <taxon>Metazoa</taxon>
        <taxon>Ecdysozoa</taxon>
        <taxon>Arthropoda</taxon>
        <taxon>Hexapoda</taxon>
        <taxon>Insecta</taxon>
        <taxon>Pterygota</taxon>
        <taxon>Neoptera</taxon>
        <taxon>Endopterygota</taxon>
        <taxon>Diptera</taxon>
        <taxon>Brachycera</taxon>
        <taxon>Muscomorpha</taxon>
        <taxon>Ephydroidea</taxon>
        <taxon>Drosophilidae</taxon>
        <taxon>Drosophila</taxon>
        <taxon>Sophophora</taxon>
    </lineage>
</organism>
<reference evidence="2 3" key="1">
    <citation type="journal article" date="2007" name="Nature">
        <title>Evolution of genes and genomes on the Drosophila phylogeny.</title>
        <authorList>
            <consortium name="Drosophila 12 Genomes Consortium"/>
            <person name="Clark A.G."/>
            <person name="Eisen M.B."/>
            <person name="Smith D.R."/>
            <person name="Bergman C.M."/>
            <person name="Oliver B."/>
            <person name="Markow T.A."/>
            <person name="Kaufman T.C."/>
            <person name="Kellis M."/>
            <person name="Gelbart W."/>
            <person name="Iyer V.N."/>
            <person name="Pollard D.A."/>
            <person name="Sackton T.B."/>
            <person name="Larracuente A.M."/>
            <person name="Singh N.D."/>
            <person name="Abad J.P."/>
            <person name="Abt D.N."/>
            <person name="Adryan B."/>
            <person name="Aguade M."/>
            <person name="Akashi H."/>
            <person name="Anderson W.W."/>
            <person name="Aquadro C.F."/>
            <person name="Ardell D.H."/>
            <person name="Arguello R."/>
            <person name="Artieri C.G."/>
            <person name="Barbash D.A."/>
            <person name="Barker D."/>
            <person name="Barsanti P."/>
            <person name="Batterham P."/>
            <person name="Batzoglou S."/>
            <person name="Begun D."/>
            <person name="Bhutkar A."/>
            <person name="Blanco E."/>
            <person name="Bosak S.A."/>
            <person name="Bradley R.K."/>
            <person name="Brand A.D."/>
            <person name="Brent M.R."/>
            <person name="Brooks A.N."/>
            <person name="Brown R.H."/>
            <person name="Butlin R.K."/>
            <person name="Caggese C."/>
            <person name="Calvi B.R."/>
            <person name="Bernardo de Carvalho A."/>
            <person name="Caspi A."/>
            <person name="Castrezana S."/>
            <person name="Celniker S.E."/>
            <person name="Chang J.L."/>
            <person name="Chapple C."/>
            <person name="Chatterji S."/>
            <person name="Chinwalla A."/>
            <person name="Civetta A."/>
            <person name="Clifton S.W."/>
            <person name="Comeron J.M."/>
            <person name="Costello J.C."/>
            <person name="Coyne J.A."/>
            <person name="Daub J."/>
            <person name="David R.G."/>
            <person name="Delcher A.L."/>
            <person name="Delehaunty K."/>
            <person name="Do C.B."/>
            <person name="Ebling H."/>
            <person name="Edwards K."/>
            <person name="Eickbush T."/>
            <person name="Evans J.D."/>
            <person name="Filipski A."/>
            <person name="Findeiss S."/>
            <person name="Freyhult E."/>
            <person name="Fulton L."/>
            <person name="Fulton R."/>
            <person name="Garcia A.C."/>
            <person name="Gardiner A."/>
            <person name="Garfield D.A."/>
            <person name="Garvin B.E."/>
            <person name="Gibson G."/>
            <person name="Gilbert D."/>
            <person name="Gnerre S."/>
            <person name="Godfrey J."/>
            <person name="Good R."/>
            <person name="Gotea V."/>
            <person name="Gravely B."/>
            <person name="Greenberg A.J."/>
            <person name="Griffiths-Jones S."/>
            <person name="Gross S."/>
            <person name="Guigo R."/>
            <person name="Gustafson E.A."/>
            <person name="Haerty W."/>
            <person name="Hahn M.W."/>
            <person name="Halligan D.L."/>
            <person name="Halpern A.L."/>
            <person name="Halter G.M."/>
            <person name="Han M.V."/>
            <person name="Heger A."/>
            <person name="Hillier L."/>
            <person name="Hinrichs A.S."/>
            <person name="Holmes I."/>
            <person name="Hoskins R.A."/>
            <person name="Hubisz M.J."/>
            <person name="Hultmark D."/>
            <person name="Huntley M.A."/>
            <person name="Jaffe D.B."/>
            <person name="Jagadeeshan S."/>
            <person name="Jeck W.R."/>
            <person name="Johnson J."/>
            <person name="Jones C.D."/>
            <person name="Jordan W.C."/>
            <person name="Karpen G.H."/>
            <person name="Kataoka E."/>
            <person name="Keightley P.D."/>
            <person name="Kheradpour P."/>
            <person name="Kirkness E.F."/>
            <person name="Koerich L.B."/>
            <person name="Kristiansen K."/>
            <person name="Kudrna D."/>
            <person name="Kulathinal R.J."/>
            <person name="Kumar S."/>
            <person name="Kwok R."/>
            <person name="Lander E."/>
            <person name="Langley C.H."/>
            <person name="Lapoint R."/>
            <person name="Lazzaro B.P."/>
            <person name="Lee S.J."/>
            <person name="Levesque L."/>
            <person name="Li R."/>
            <person name="Lin C.F."/>
            <person name="Lin M.F."/>
            <person name="Lindblad-Toh K."/>
            <person name="Llopart A."/>
            <person name="Long M."/>
            <person name="Low L."/>
            <person name="Lozovsky E."/>
            <person name="Lu J."/>
            <person name="Luo M."/>
            <person name="Machado C.A."/>
            <person name="Makalowski W."/>
            <person name="Marzo M."/>
            <person name="Matsuda M."/>
            <person name="Matzkin L."/>
            <person name="McAllister B."/>
            <person name="McBride C.S."/>
            <person name="McKernan B."/>
            <person name="McKernan K."/>
            <person name="Mendez-Lago M."/>
            <person name="Minx P."/>
            <person name="Mollenhauer M.U."/>
            <person name="Montooth K."/>
            <person name="Mount S.M."/>
            <person name="Mu X."/>
            <person name="Myers E."/>
            <person name="Negre B."/>
            <person name="Newfeld S."/>
            <person name="Nielsen R."/>
            <person name="Noor M.A."/>
            <person name="O'Grady P."/>
            <person name="Pachter L."/>
            <person name="Papaceit M."/>
            <person name="Parisi M.J."/>
            <person name="Parisi M."/>
            <person name="Parts L."/>
            <person name="Pedersen J.S."/>
            <person name="Pesole G."/>
            <person name="Phillippy A.M."/>
            <person name="Ponting C.P."/>
            <person name="Pop M."/>
            <person name="Porcelli D."/>
            <person name="Powell J.R."/>
            <person name="Prohaska S."/>
            <person name="Pruitt K."/>
            <person name="Puig M."/>
            <person name="Quesneville H."/>
            <person name="Ram K.R."/>
            <person name="Rand D."/>
            <person name="Rasmussen M.D."/>
            <person name="Reed L.K."/>
            <person name="Reenan R."/>
            <person name="Reily A."/>
            <person name="Remington K.A."/>
            <person name="Rieger T.T."/>
            <person name="Ritchie M.G."/>
            <person name="Robin C."/>
            <person name="Rogers Y.H."/>
            <person name="Rohde C."/>
            <person name="Rozas J."/>
            <person name="Rubenfield M.J."/>
            <person name="Ruiz A."/>
            <person name="Russo S."/>
            <person name="Salzberg S.L."/>
            <person name="Sanchez-Gracia A."/>
            <person name="Saranga D.J."/>
            <person name="Sato H."/>
            <person name="Schaeffer S.W."/>
            <person name="Schatz M.C."/>
            <person name="Schlenke T."/>
            <person name="Schwartz R."/>
            <person name="Segarra C."/>
            <person name="Singh R.S."/>
            <person name="Sirot L."/>
            <person name="Sirota M."/>
            <person name="Sisneros N.B."/>
            <person name="Smith C.D."/>
            <person name="Smith T.F."/>
            <person name="Spieth J."/>
            <person name="Stage D.E."/>
            <person name="Stark A."/>
            <person name="Stephan W."/>
            <person name="Strausberg R.L."/>
            <person name="Strempel S."/>
            <person name="Sturgill D."/>
            <person name="Sutton G."/>
            <person name="Sutton G.G."/>
            <person name="Tao W."/>
            <person name="Teichmann S."/>
            <person name="Tobari Y.N."/>
            <person name="Tomimura Y."/>
            <person name="Tsolas J.M."/>
            <person name="Valente V.L."/>
            <person name="Venter E."/>
            <person name="Venter J.C."/>
            <person name="Vicario S."/>
            <person name="Vieira F.G."/>
            <person name="Vilella A.J."/>
            <person name="Villasante A."/>
            <person name="Walenz B."/>
            <person name="Wang J."/>
            <person name="Wasserman M."/>
            <person name="Watts T."/>
            <person name="Wilson D."/>
            <person name="Wilson R.K."/>
            <person name="Wing R.A."/>
            <person name="Wolfner M.F."/>
            <person name="Wong A."/>
            <person name="Wong G.K."/>
            <person name="Wu C.I."/>
            <person name="Wu G."/>
            <person name="Yamamoto D."/>
            <person name="Yang H.P."/>
            <person name="Yang S.P."/>
            <person name="Yorke J.A."/>
            <person name="Yoshida K."/>
            <person name="Zdobnov E."/>
            <person name="Zhang P."/>
            <person name="Zhang Y."/>
            <person name="Zimin A.V."/>
            <person name="Baldwin J."/>
            <person name="Abdouelleil A."/>
            <person name="Abdulkadir J."/>
            <person name="Abebe A."/>
            <person name="Abera B."/>
            <person name="Abreu J."/>
            <person name="Acer S.C."/>
            <person name="Aftuck L."/>
            <person name="Alexander A."/>
            <person name="An P."/>
            <person name="Anderson E."/>
            <person name="Anderson S."/>
            <person name="Arachi H."/>
            <person name="Azer M."/>
            <person name="Bachantsang P."/>
            <person name="Barry A."/>
            <person name="Bayul T."/>
            <person name="Berlin A."/>
            <person name="Bessette D."/>
            <person name="Bloom T."/>
            <person name="Blye J."/>
            <person name="Boguslavskiy L."/>
            <person name="Bonnet C."/>
            <person name="Boukhgalter B."/>
            <person name="Bourzgui I."/>
            <person name="Brown A."/>
            <person name="Cahill P."/>
            <person name="Channer S."/>
            <person name="Cheshatsang Y."/>
            <person name="Chuda L."/>
            <person name="Citroen M."/>
            <person name="Collymore A."/>
            <person name="Cooke P."/>
            <person name="Costello M."/>
            <person name="D'Aco K."/>
            <person name="Daza R."/>
            <person name="De Haan G."/>
            <person name="DeGray S."/>
            <person name="DeMaso C."/>
            <person name="Dhargay N."/>
            <person name="Dooley K."/>
            <person name="Dooley E."/>
            <person name="Doricent M."/>
            <person name="Dorje P."/>
            <person name="Dorjee K."/>
            <person name="Dupes A."/>
            <person name="Elong R."/>
            <person name="Falk J."/>
            <person name="Farina A."/>
            <person name="Faro S."/>
            <person name="Ferguson D."/>
            <person name="Fisher S."/>
            <person name="Foley C.D."/>
            <person name="Franke A."/>
            <person name="Friedrich D."/>
            <person name="Gadbois L."/>
            <person name="Gearin G."/>
            <person name="Gearin C.R."/>
            <person name="Giannoukos G."/>
            <person name="Goode T."/>
            <person name="Graham J."/>
            <person name="Grandbois E."/>
            <person name="Grewal S."/>
            <person name="Gyaltsen K."/>
            <person name="Hafez N."/>
            <person name="Hagos B."/>
            <person name="Hall J."/>
            <person name="Henson C."/>
            <person name="Hollinger A."/>
            <person name="Honan T."/>
            <person name="Huard M.D."/>
            <person name="Hughes L."/>
            <person name="Hurhula B."/>
            <person name="Husby M.E."/>
            <person name="Kamat A."/>
            <person name="Kanga B."/>
            <person name="Kashin S."/>
            <person name="Khazanovich D."/>
            <person name="Kisner P."/>
            <person name="Lance K."/>
            <person name="Lara M."/>
            <person name="Lee W."/>
            <person name="Lennon N."/>
            <person name="Letendre F."/>
            <person name="LeVine R."/>
            <person name="Lipovsky A."/>
            <person name="Liu X."/>
            <person name="Liu J."/>
            <person name="Liu S."/>
            <person name="Lokyitsang T."/>
            <person name="Lokyitsang Y."/>
            <person name="Lubonja R."/>
            <person name="Lui A."/>
            <person name="MacDonald P."/>
            <person name="Magnisalis V."/>
            <person name="Maru K."/>
            <person name="Matthews C."/>
            <person name="McCusker W."/>
            <person name="McDonough S."/>
            <person name="Mehta T."/>
            <person name="Meldrim J."/>
            <person name="Meneus L."/>
            <person name="Mihai O."/>
            <person name="Mihalev A."/>
            <person name="Mihova T."/>
            <person name="Mittelman R."/>
            <person name="Mlenga V."/>
            <person name="Montmayeur A."/>
            <person name="Mulrain L."/>
            <person name="Navidi A."/>
            <person name="Naylor J."/>
            <person name="Negash T."/>
            <person name="Nguyen T."/>
            <person name="Nguyen N."/>
            <person name="Nicol R."/>
            <person name="Norbu C."/>
            <person name="Norbu N."/>
            <person name="Novod N."/>
            <person name="O'Neill B."/>
            <person name="Osman S."/>
            <person name="Markiewicz E."/>
            <person name="Oyono O.L."/>
            <person name="Patti C."/>
            <person name="Phunkhang P."/>
            <person name="Pierre F."/>
            <person name="Priest M."/>
            <person name="Raghuraman S."/>
            <person name="Rege F."/>
            <person name="Reyes R."/>
            <person name="Rise C."/>
            <person name="Rogov P."/>
            <person name="Ross K."/>
            <person name="Ryan E."/>
            <person name="Settipalli S."/>
            <person name="Shea T."/>
            <person name="Sherpa N."/>
            <person name="Shi L."/>
            <person name="Shih D."/>
            <person name="Sparrow T."/>
            <person name="Spaulding J."/>
            <person name="Stalker J."/>
            <person name="Stange-Thomann N."/>
            <person name="Stavropoulos S."/>
            <person name="Stone C."/>
            <person name="Strader C."/>
            <person name="Tesfaye S."/>
            <person name="Thomson T."/>
            <person name="Thoulutsang Y."/>
            <person name="Thoulutsang D."/>
            <person name="Topham K."/>
            <person name="Topping I."/>
            <person name="Tsamla T."/>
            <person name="Vassiliev H."/>
            <person name="Vo A."/>
            <person name="Wangchuk T."/>
            <person name="Wangdi T."/>
            <person name="Weiand M."/>
            <person name="Wilkinson J."/>
            <person name="Wilson A."/>
            <person name="Yadav S."/>
            <person name="Young G."/>
            <person name="Yu Q."/>
            <person name="Zembek L."/>
            <person name="Zhong D."/>
            <person name="Zimmer A."/>
            <person name="Zwirko Z."/>
            <person name="Jaffe D.B."/>
            <person name="Alvarez P."/>
            <person name="Brockman W."/>
            <person name="Butler J."/>
            <person name="Chin C."/>
            <person name="Gnerre S."/>
            <person name="Grabherr M."/>
            <person name="Kleber M."/>
            <person name="Mauceli E."/>
            <person name="MacCallum I."/>
        </authorList>
    </citation>
    <scope>NUCLEOTIDE SEQUENCE [LARGE SCALE GENOMIC DNA]</scope>
    <source>
        <strain evidence="3">MSH-3 / Tucson 14011-0111.49</strain>
    </source>
</reference>
<dbReference type="AlphaFoldDB" id="B4GDQ7"/>
<dbReference type="Proteomes" id="UP000008744">
    <property type="component" value="Unassembled WGS sequence"/>
</dbReference>
<feature type="region of interest" description="Disordered" evidence="1">
    <location>
        <begin position="146"/>
        <end position="168"/>
    </location>
</feature>
<sequence length="168" mass="19972">MNQNRNQLQRIAKSITSNHHHYLNMTKRQHKVTSNRGNHATLRHTEWGNNETTIPRKLDDRSHAHVIPPEQPVPREPGDYIKRASMDRGRREYRPSHTRKQRPAAESYKIAERHMGCKKGKSVPWHVLSRARLRRDLRNRKWDGWTNQDFKRRTKRPVHPHTRAPATA</sequence>
<protein>
    <submittedName>
        <fullName evidence="2">GL22320</fullName>
    </submittedName>
</protein>
<feature type="compositionally biased region" description="Basic residues" evidence="1">
    <location>
        <begin position="152"/>
        <end position="162"/>
    </location>
</feature>
<evidence type="ECO:0000313" key="3">
    <source>
        <dbReference type="Proteomes" id="UP000008744"/>
    </source>
</evidence>